<dbReference type="InterPro" id="IPR005883">
    <property type="entry name" value="PilM"/>
</dbReference>
<protein>
    <recommendedName>
        <fullName evidence="4">SHS2 domain-containing protein</fullName>
    </recommendedName>
</protein>
<dbReference type="InterPro" id="IPR050696">
    <property type="entry name" value="FtsA/MreB"/>
</dbReference>
<comment type="caution">
    <text evidence="2">The sequence shown here is derived from an EMBL/GenBank/DDBJ whole genome shotgun (WGS) entry which is preliminary data.</text>
</comment>
<dbReference type="Proteomes" id="UP000443582">
    <property type="component" value="Unassembled WGS sequence"/>
</dbReference>
<evidence type="ECO:0000313" key="3">
    <source>
        <dbReference type="Proteomes" id="UP000443582"/>
    </source>
</evidence>
<dbReference type="InterPro" id="IPR043129">
    <property type="entry name" value="ATPase_NBD"/>
</dbReference>
<keyword evidence="1" id="KW-1133">Transmembrane helix</keyword>
<keyword evidence="3" id="KW-1185">Reference proteome</keyword>
<organism evidence="2 3">
    <name type="scientific">Halobacteriovorax vibrionivorans</name>
    <dbReference type="NCBI Taxonomy" id="2152716"/>
    <lineage>
        <taxon>Bacteria</taxon>
        <taxon>Pseudomonadati</taxon>
        <taxon>Bdellovibrionota</taxon>
        <taxon>Bacteriovoracia</taxon>
        <taxon>Bacteriovoracales</taxon>
        <taxon>Halobacteriovoraceae</taxon>
        <taxon>Halobacteriovorax</taxon>
    </lineage>
</organism>
<dbReference type="PANTHER" id="PTHR32432">
    <property type="entry name" value="CELL DIVISION PROTEIN FTSA-RELATED"/>
    <property type="match status" value="1"/>
</dbReference>
<evidence type="ECO:0000313" key="2">
    <source>
        <dbReference type="EMBL" id="RZF21104.1"/>
    </source>
</evidence>
<accession>A0ABY0IDU3</accession>
<proteinExistence type="predicted"/>
<feature type="transmembrane region" description="Helical" evidence="1">
    <location>
        <begin position="367"/>
        <end position="389"/>
    </location>
</feature>
<dbReference type="RefSeq" id="WP_115363586.1">
    <property type="nucleotide sequence ID" value="NZ_QDKL01000003.1"/>
</dbReference>
<dbReference type="PANTHER" id="PTHR32432:SF3">
    <property type="entry name" value="ETHANOLAMINE UTILIZATION PROTEIN EUTJ"/>
    <property type="match status" value="1"/>
</dbReference>
<keyword evidence="1" id="KW-0812">Transmembrane</keyword>
<sequence length="525" mass="60205">MSILVIDCGTYSIKFIEGRVQKKKFIVEELEEILLEDVRGPNEIDISIHELQQRIISGYLQDQNFHGRIITQLPNEFLTNRYLDLPAKNKKDAELMIPFQLEEDLPFNIIDTHYIVNLYKKINGQFSAIVQIAEKNVFATYRNFLQAYHTVPSNLTSELSVYQSFVEEKKIESNVCILDIGHETTKAYLVYNGIIYTHHISYVAGAAIDEAISKTYDIGPSEARIFKHENSFFLTKSQLDSVTKEQQDFALMMHQTFKDLLSQIDRWLLGHRVKTGQSIEHIYLTGGSANIKNIDNYITERLKVSVSQFMSPGLEKMVSTHEYNALTLGYTMGATNAFKEPAKNFFTKEFASALKDGIKLENTIFSFYRVAIVCLIIIAGLLVESFYFINNDIKTTNREIRQLIKTSDLNLTRKQTAYLRKRPERLQKIVERKNKAINIDLEVLESVPTSSALKNLHTVTEAIKRNTQVSLTKYRGDLTSGYAEFNTKTQRDRDQLIKVLKKLNVNEANIDESKQSSVIISFKGK</sequence>
<name>A0ABY0IDU3_9BACT</name>
<dbReference type="SUPFAM" id="SSF53067">
    <property type="entry name" value="Actin-like ATPase domain"/>
    <property type="match status" value="2"/>
</dbReference>
<reference evidence="3" key="1">
    <citation type="journal article" date="2019" name="Int. J. Syst. Evol. Microbiol.">
        <title>Halobacteriovorax valvorus sp. nov., a novel prokaryotic predator isolated from coastal seawater of China.</title>
        <authorList>
            <person name="Chen M.-X."/>
        </authorList>
    </citation>
    <scope>NUCLEOTIDE SEQUENCE [LARGE SCALE GENOMIC DNA]</scope>
    <source>
        <strain evidence="3">BL9</strain>
    </source>
</reference>
<evidence type="ECO:0000256" key="1">
    <source>
        <dbReference type="SAM" id="Phobius"/>
    </source>
</evidence>
<dbReference type="EMBL" id="QDKL01000003">
    <property type="protein sequence ID" value="RZF21104.1"/>
    <property type="molecule type" value="Genomic_DNA"/>
</dbReference>
<evidence type="ECO:0008006" key="4">
    <source>
        <dbReference type="Google" id="ProtNLM"/>
    </source>
</evidence>
<gene>
    <name evidence="2" type="ORF">DAY19_14080</name>
</gene>
<dbReference type="Gene3D" id="3.30.1490.300">
    <property type="match status" value="1"/>
</dbReference>
<dbReference type="Gene3D" id="3.30.420.40">
    <property type="match status" value="2"/>
</dbReference>
<keyword evidence="1" id="KW-0472">Membrane</keyword>
<dbReference type="Pfam" id="PF11104">
    <property type="entry name" value="PilM_2"/>
    <property type="match status" value="1"/>
</dbReference>